<organism evidence="2 3">
    <name type="scientific">Aquisphaera giovannonii</name>
    <dbReference type="NCBI Taxonomy" id="406548"/>
    <lineage>
        <taxon>Bacteria</taxon>
        <taxon>Pseudomonadati</taxon>
        <taxon>Planctomycetota</taxon>
        <taxon>Planctomycetia</taxon>
        <taxon>Isosphaerales</taxon>
        <taxon>Isosphaeraceae</taxon>
        <taxon>Aquisphaera</taxon>
    </lineage>
</organism>
<evidence type="ECO:0000313" key="2">
    <source>
        <dbReference type="EMBL" id="QEH37273.1"/>
    </source>
</evidence>
<protein>
    <submittedName>
        <fullName evidence="2">Uncharacterized protein</fullName>
    </submittedName>
</protein>
<feature type="region of interest" description="Disordered" evidence="1">
    <location>
        <begin position="1"/>
        <end position="32"/>
    </location>
</feature>
<reference evidence="2 3" key="1">
    <citation type="submission" date="2019-08" db="EMBL/GenBank/DDBJ databases">
        <title>Deep-cultivation of Planctomycetes and their phenomic and genomic characterization uncovers novel biology.</title>
        <authorList>
            <person name="Wiegand S."/>
            <person name="Jogler M."/>
            <person name="Boedeker C."/>
            <person name="Pinto D."/>
            <person name="Vollmers J."/>
            <person name="Rivas-Marin E."/>
            <person name="Kohn T."/>
            <person name="Peeters S.H."/>
            <person name="Heuer A."/>
            <person name="Rast P."/>
            <person name="Oberbeckmann S."/>
            <person name="Bunk B."/>
            <person name="Jeske O."/>
            <person name="Meyerdierks A."/>
            <person name="Storesund J.E."/>
            <person name="Kallscheuer N."/>
            <person name="Luecker S."/>
            <person name="Lage O.M."/>
            <person name="Pohl T."/>
            <person name="Merkel B.J."/>
            <person name="Hornburger P."/>
            <person name="Mueller R.-W."/>
            <person name="Bruemmer F."/>
            <person name="Labrenz M."/>
            <person name="Spormann A.M."/>
            <person name="Op den Camp H."/>
            <person name="Overmann J."/>
            <person name="Amann R."/>
            <person name="Jetten M.S.M."/>
            <person name="Mascher T."/>
            <person name="Medema M.H."/>
            <person name="Devos D.P."/>
            <person name="Kaster A.-K."/>
            <person name="Ovreas L."/>
            <person name="Rohde M."/>
            <person name="Galperin M.Y."/>
            <person name="Jogler C."/>
        </authorList>
    </citation>
    <scope>NUCLEOTIDE SEQUENCE [LARGE SCALE GENOMIC DNA]</scope>
    <source>
        <strain evidence="2 3">OJF2</strain>
    </source>
</reference>
<dbReference type="AlphaFoldDB" id="A0A5B9W9P0"/>
<dbReference type="Proteomes" id="UP000324233">
    <property type="component" value="Chromosome"/>
</dbReference>
<evidence type="ECO:0000256" key="1">
    <source>
        <dbReference type="SAM" id="MobiDB-lite"/>
    </source>
</evidence>
<accession>A0A5B9W9P0</accession>
<evidence type="ECO:0000313" key="3">
    <source>
        <dbReference type="Proteomes" id="UP000324233"/>
    </source>
</evidence>
<keyword evidence="3" id="KW-1185">Reference proteome</keyword>
<sequence length="66" mass="7051">MRPGPAAQARSSVTTHAPWMSTGDDVPPGRGKAIMQIPSSVPHRPRRYYCQGEANGLAQASLALSY</sequence>
<gene>
    <name evidence="2" type="ORF">OJF2_58600</name>
</gene>
<dbReference type="EMBL" id="CP042997">
    <property type="protein sequence ID" value="QEH37273.1"/>
    <property type="molecule type" value="Genomic_DNA"/>
</dbReference>
<name>A0A5B9W9P0_9BACT</name>
<dbReference type="KEGG" id="agv:OJF2_58600"/>
<proteinExistence type="predicted"/>